<reference evidence="2 3" key="1">
    <citation type="journal article" date="2007" name="PLoS ONE">
        <title>Molecular analysis of a leprosy immunotherapeutic bacillus provides insights into Mycobacterium evolution.</title>
        <authorList>
            <person name="Ahmed N."/>
            <person name="Saini V."/>
            <person name="Raghuvanshi S."/>
            <person name="Khurana J.P."/>
            <person name="Tyagi A.K."/>
            <person name="Tyagi A.K."/>
            <person name="Hasnain S.E."/>
        </authorList>
    </citation>
    <scope>NUCLEOTIDE SEQUENCE [LARGE SCALE GENOMIC DNA]</scope>
    <source>
        <strain evidence="2">MTCC 9506</strain>
    </source>
</reference>
<protein>
    <submittedName>
        <fullName evidence="2">Transcriptional regulator, XRE family protein</fullName>
    </submittedName>
</protein>
<proteinExistence type="predicted"/>
<gene>
    <name evidence="2" type="ORF">MIP_00125</name>
</gene>
<reference evidence="2 3" key="2">
    <citation type="journal article" date="2012" name="Nucleic Acids Res.">
        <title>Massive gene acquisitions in Mycobacterium indicus pranii provide a perspective on mycobacterial evolution.</title>
        <authorList>
            <person name="Saini V."/>
            <person name="Raghuvanshi S."/>
            <person name="Khurana J.P."/>
            <person name="Ahmed N."/>
            <person name="Hasnain S.E."/>
            <person name="Tyagi A.K."/>
            <person name="Tyagi A.K."/>
        </authorList>
    </citation>
    <scope>NUCLEOTIDE SEQUENCE [LARGE SCALE GENOMIC DNA]</scope>
    <source>
        <strain evidence="3">DSM 45239 / MTCC 9506</strain>
    </source>
</reference>
<dbReference type="GO" id="GO:0003677">
    <property type="term" value="F:DNA binding"/>
    <property type="evidence" value="ECO:0007669"/>
    <property type="project" value="InterPro"/>
</dbReference>
<dbReference type="CDD" id="cd00093">
    <property type="entry name" value="HTH_XRE"/>
    <property type="match status" value="1"/>
</dbReference>
<dbReference type="HOGENOM" id="CLU_2845130_0_0_11"/>
<accession>J9W5G9</accession>
<dbReference type="PROSITE" id="PS50943">
    <property type="entry name" value="HTH_CROC1"/>
    <property type="match status" value="1"/>
</dbReference>
<organism evidence="2 3">
    <name type="scientific">Mycobacterium indicus pranii (strain DSM 45239 / MTCC 9506)</name>
    <dbReference type="NCBI Taxonomy" id="1232724"/>
    <lineage>
        <taxon>Bacteria</taxon>
        <taxon>Bacillati</taxon>
        <taxon>Actinomycetota</taxon>
        <taxon>Actinomycetes</taxon>
        <taxon>Mycobacteriales</taxon>
        <taxon>Mycobacteriaceae</taxon>
        <taxon>Mycobacterium</taxon>
        <taxon>Mycobacterium avium complex (MAC)</taxon>
    </lineage>
</organism>
<dbReference type="InterPro" id="IPR001387">
    <property type="entry name" value="Cro/C1-type_HTH"/>
</dbReference>
<dbReference type="KEGG" id="mid:MIP_00125"/>
<dbReference type="SUPFAM" id="SSF47413">
    <property type="entry name" value="lambda repressor-like DNA-binding domains"/>
    <property type="match status" value="1"/>
</dbReference>
<feature type="domain" description="HTH cro/C1-type" evidence="1">
    <location>
        <begin position="1"/>
        <end position="46"/>
    </location>
</feature>
<sequence length="65" mass="7488">MTQEVLALHSGVTRNVLIDVEFGRRGLLYERLFDLAEALDVPVTDLLTVPKLAPERKRRSRRPMK</sequence>
<dbReference type="InterPro" id="IPR010982">
    <property type="entry name" value="Lambda_DNA-bd_dom_sf"/>
</dbReference>
<dbReference type="Gene3D" id="1.10.260.40">
    <property type="entry name" value="lambda repressor-like DNA-binding domains"/>
    <property type="match status" value="1"/>
</dbReference>
<dbReference type="EMBL" id="CP002275">
    <property type="protein sequence ID" value="AFS12070.1"/>
    <property type="molecule type" value="Genomic_DNA"/>
</dbReference>
<evidence type="ECO:0000259" key="1">
    <source>
        <dbReference type="PROSITE" id="PS50943"/>
    </source>
</evidence>
<evidence type="ECO:0000313" key="2">
    <source>
        <dbReference type="EMBL" id="AFS12070.1"/>
    </source>
</evidence>
<name>J9W5G9_MYCIP</name>
<dbReference type="Pfam" id="PF01381">
    <property type="entry name" value="HTH_3"/>
    <property type="match status" value="1"/>
</dbReference>
<dbReference type="AlphaFoldDB" id="J9W5G9"/>
<evidence type="ECO:0000313" key="3">
    <source>
        <dbReference type="Proteomes" id="UP000007329"/>
    </source>
</evidence>
<dbReference type="Proteomes" id="UP000007329">
    <property type="component" value="Chromosome"/>
</dbReference>